<dbReference type="OrthoDB" id="2381154at2"/>
<dbReference type="SUPFAM" id="SSF88946">
    <property type="entry name" value="Sigma2 domain of RNA polymerase sigma factors"/>
    <property type="match status" value="1"/>
</dbReference>
<sequence>MRAKGTMMKKAEGERVEELLVKLQSYCSWLAKNRWDSEEITQEAFAKALKTYKPTEWTAPLLKKIAYHVWVDRIRKTERETFKVVDHATHQVFFKGEELIHDLSKKMTPKQLVTFVLKEGFNYQISEIAELLGMTEPGVKALLNRARARLKSESESDREAFWEEELQEELFPVLIDAVSSQDPEKLLAMLPAVFTPVQKSPVSRFSSFYALSRAA</sequence>
<gene>
    <name evidence="7" type="ORF">C4B60_09915</name>
</gene>
<dbReference type="InterPro" id="IPR013324">
    <property type="entry name" value="RNA_pol_sigma_r3/r4-like"/>
</dbReference>
<keyword evidence="5" id="KW-0804">Transcription</keyword>
<dbReference type="PANTHER" id="PTHR43133">
    <property type="entry name" value="RNA POLYMERASE ECF-TYPE SIGMA FACTO"/>
    <property type="match status" value="1"/>
</dbReference>
<dbReference type="AlphaFoldDB" id="A0A2S5GDU1"/>
<dbReference type="GO" id="GO:0006352">
    <property type="term" value="P:DNA-templated transcription initiation"/>
    <property type="evidence" value="ECO:0007669"/>
    <property type="project" value="InterPro"/>
</dbReference>
<dbReference type="Gene3D" id="1.10.1740.10">
    <property type="match status" value="1"/>
</dbReference>
<comment type="similarity">
    <text evidence="1">Belongs to the sigma-70 factor family. ECF subfamily.</text>
</comment>
<keyword evidence="4" id="KW-0238">DNA-binding</keyword>
<accession>A0A2S5GDU1</accession>
<evidence type="ECO:0000313" key="7">
    <source>
        <dbReference type="EMBL" id="PPA71081.1"/>
    </source>
</evidence>
<comment type="caution">
    <text evidence="7">The sequence shown here is derived from an EMBL/GenBank/DDBJ whole genome shotgun (WGS) entry which is preliminary data.</text>
</comment>
<dbReference type="InterPro" id="IPR013325">
    <property type="entry name" value="RNA_pol_sigma_r2"/>
</dbReference>
<name>A0A2S5GDU1_9BACL</name>
<keyword evidence="8" id="KW-1185">Reference proteome</keyword>
<keyword evidence="2" id="KW-0805">Transcription regulation</keyword>
<evidence type="ECO:0000256" key="5">
    <source>
        <dbReference type="ARBA" id="ARBA00023163"/>
    </source>
</evidence>
<evidence type="ECO:0000256" key="2">
    <source>
        <dbReference type="ARBA" id="ARBA00023015"/>
    </source>
</evidence>
<keyword evidence="3" id="KW-0731">Sigma factor</keyword>
<protein>
    <submittedName>
        <fullName evidence="7">RNA polymerase subunit sigma</fullName>
    </submittedName>
</protein>
<dbReference type="EMBL" id="PREZ01000003">
    <property type="protein sequence ID" value="PPA71081.1"/>
    <property type="molecule type" value="Genomic_DNA"/>
</dbReference>
<evidence type="ECO:0000256" key="4">
    <source>
        <dbReference type="ARBA" id="ARBA00023125"/>
    </source>
</evidence>
<dbReference type="InterPro" id="IPR036388">
    <property type="entry name" value="WH-like_DNA-bd_sf"/>
</dbReference>
<dbReference type="GO" id="GO:0003677">
    <property type="term" value="F:DNA binding"/>
    <property type="evidence" value="ECO:0007669"/>
    <property type="project" value="UniProtKB-KW"/>
</dbReference>
<dbReference type="PANTHER" id="PTHR43133:SF8">
    <property type="entry name" value="RNA POLYMERASE SIGMA FACTOR HI_1459-RELATED"/>
    <property type="match status" value="1"/>
</dbReference>
<evidence type="ECO:0000256" key="3">
    <source>
        <dbReference type="ARBA" id="ARBA00023082"/>
    </source>
</evidence>
<dbReference type="InterPro" id="IPR013249">
    <property type="entry name" value="RNA_pol_sigma70_r4_t2"/>
</dbReference>
<reference evidence="7 8" key="1">
    <citation type="submission" date="2018-02" db="EMBL/GenBank/DDBJ databases">
        <title>Jeotgalibacillus proteolyticum sp. nov. a protease producing bacterium isolated from ocean sediments of Laizhou Bay.</title>
        <authorList>
            <person name="Li Y."/>
        </authorList>
    </citation>
    <scope>NUCLEOTIDE SEQUENCE [LARGE SCALE GENOMIC DNA]</scope>
    <source>
        <strain evidence="7 8">22-7</strain>
    </source>
</reference>
<dbReference type="RefSeq" id="WP_104057830.1">
    <property type="nucleotide sequence ID" value="NZ_PREZ01000003.1"/>
</dbReference>
<dbReference type="InterPro" id="IPR039425">
    <property type="entry name" value="RNA_pol_sigma-70-like"/>
</dbReference>
<feature type="domain" description="RNA polymerase sigma factor 70 region 4 type 2" evidence="6">
    <location>
        <begin position="98"/>
        <end position="150"/>
    </location>
</feature>
<dbReference type="Gene3D" id="1.10.10.10">
    <property type="entry name" value="Winged helix-like DNA-binding domain superfamily/Winged helix DNA-binding domain"/>
    <property type="match status" value="1"/>
</dbReference>
<dbReference type="Pfam" id="PF08281">
    <property type="entry name" value="Sigma70_r4_2"/>
    <property type="match status" value="1"/>
</dbReference>
<dbReference type="GO" id="GO:0016987">
    <property type="term" value="F:sigma factor activity"/>
    <property type="evidence" value="ECO:0007669"/>
    <property type="project" value="UniProtKB-KW"/>
</dbReference>
<proteinExistence type="inferred from homology"/>
<dbReference type="SUPFAM" id="SSF88659">
    <property type="entry name" value="Sigma3 and sigma4 domains of RNA polymerase sigma factors"/>
    <property type="match status" value="1"/>
</dbReference>
<evidence type="ECO:0000256" key="1">
    <source>
        <dbReference type="ARBA" id="ARBA00010641"/>
    </source>
</evidence>
<dbReference type="Proteomes" id="UP000239047">
    <property type="component" value="Unassembled WGS sequence"/>
</dbReference>
<evidence type="ECO:0000313" key="8">
    <source>
        <dbReference type="Proteomes" id="UP000239047"/>
    </source>
</evidence>
<organism evidence="7 8">
    <name type="scientific">Jeotgalibacillus proteolyticus</name>
    <dbReference type="NCBI Taxonomy" id="2082395"/>
    <lineage>
        <taxon>Bacteria</taxon>
        <taxon>Bacillati</taxon>
        <taxon>Bacillota</taxon>
        <taxon>Bacilli</taxon>
        <taxon>Bacillales</taxon>
        <taxon>Caryophanaceae</taxon>
        <taxon>Jeotgalibacillus</taxon>
    </lineage>
</organism>
<evidence type="ECO:0000259" key="6">
    <source>
        <dbReference type="Pfam" id="PF08281"/>
    </source>
</evidence>